<protein>
    <submittedName>
        <fullName evidence="1">Uncharacterized protein</fullName>
    </submittedName>
</protein>
<organism evidence="1 2">
    <name type="scientific">Metamycoplasma hominis</name>
    <name type="common">Mycoplasma hominis</name>
    <dbReference type="NCBI Taxonomy" id="2098"/>
    <lineage>
        <taxon>Bacteria</taxon>
        <taxon>Bacillati</taxon>
        <taxon>Mycoplasmatota</taxon>
        <taxon>Mycoplasmoidales</taxon>
        <taxon>Metamycoplasmataceae</taxon>
        <taxon>Metamycoplasma</taxon>
    </lineage>
</organism>
<dbReference type="EMBL" id="CP033021">
    <property type="protein sequence ID" value="AYN65638.1"/>
    <property type="molecule type" value="Genomic_DNA"/>
</dbReference>
<sequence>MEITRIEEIGSPEAIRSFYLKIVNLNDISSLPGSINIIDFDRTAMQSISALLSDSAYSQNSLPNTIDSDTKFTFIFNEKIDIVNNLIILNDVVNEKEFYVIESLNTTYSSDNPNDVVNVAIVQKLDDYVQNKKFLVFINEISESNKSENLNVKFVDNFLIQHIYKVNSEGAEIEQPFLGVNNSGVDYNSANALSIMAYPIEVDDQKMSVYFSTLSKFSALDIRDLCVAEKTPLISFEEQYDSKYQVFFYELWQVYKNQNLILSNYAGLTDEQVKKFKEKIYSGNNAEEYVNYALSSLLNNSVLKYDAKKELFLMCSGFLKSIYCFAGGFTDAHKFILPFYFDVADDGFVLKSNFYQIAKAREVMKVVDGEEWDKELKVLKGKKPLWQ</sequence>
<dbReference type="Proteomes" id="UP000029712">
    <property type="component" value="Chromosome"/>
</dbReference>
<dbReference type="AlphaFoldDB" id="A0A454CAD1"/>
<dbReference type="OrthoDB" id="401356at2"/>
<dbReference type="RefSeq" id="WP_036438647.1">
    <property type="nucleotide sequence ID" value="NZ_CP033021.1"/>
</dbReference>
<accession>A0A454CAD1</accession>
<gene>
    <name evidence="1" type="ORF">KN71_003010</name>
</gene>
<evidence type="ECO:0000313" key="2">
    <source>
        <dbReference type="Proteomes" id="UP000029712"/>
    </source>
</evidence>
<proteinExistence type="predicted"/>
<reference evidence="1 2" key="2">
    <citation type="submission" date="2018-10" db="EMBL/GenBank/DDBJ databases">
        <title>Detection and isolation of Mycoplasma hominis as a predominant microorganism from pelvic cavity of patient with salpingitis and tubo-ovarian abscess.</title>
        <authorList>
            <person name="Guschin A.E."/>
            <person name="Khayrullina G.A."/>
            <person name="Rakovskaya I.V."/>
            <person name="Shelenkov A.A."/>
            <person name="Shagin D.A."/>
        </authorList>
    </citation>
    <scope>NUCLEOTIDE SEQUENCE [LARGE SCALE GENOMIC DNA]</scope>
    <source>
        <strain evidence="2">TOA</strain>
    </source>
</reference>
<reference evidence="1 2" key="1">
    <citation type="submission" date="2014-08" db="EMBL/GenBank/DDBJ databases">
        <authorList>
            <person name="Kuleshov K."/>
            <person name="Dedkov V."/>
            <person name="Markelov M."/>
            <person name="Pimkina E."/>
        </authorList>
    </citation>
    <scope>NUCLEOTIDE SEQUENCE [LARGE SCALE GENOMIC DNA]</scope>
    <source>
        <strain evidence="2">TOA</strain>
    </source>
</reference>
<evidence type="ECO:0000313" key="1">
    <source>
        <dbReference type="EMBL" id="AYN65638.1"/>
    </source>
</evidence>
<name>A0A454CAD1_METHO</name>